<name>A0AAE1H2T7_9NEOP</name>
<dbReference type="AlphaFoldDB" id="A0AAE1H2T7"/>
<reference evidence="1" key="1">
    <citation type="submission" date="2021-07" db="EMBL/GenBank/DDBJ databases">
        <authorList>
            <person name="Catto M.A."/>
            <person name="Jacobson A."/>
            <person name="Kennedy G."/>
            <person name="Labadie P."/>
            <person name="Hunt B.G."/>
            <person name="Srinivasan R."/>
        </authorList>
    </citation>
    <scope>NUCLEOTIDE SEQUENCE</scope>
    <source>
        <strain evidence="1">PL_HMW_Pooled</strain>
        <tissue evidence="1">Head</tissue>
    </source>
</reference>
<comment type="caution">
    <text evidence="1">The sequence shown here is derived from an EMBL/GenBank/DDBJ whole genome shotgun (WGS) entry which is preliminary data.</text>
</comment>
<proteinExistence type="predicted"/>
<dbReference type="EMBL" id="JAHWGI010000295">
    <property type="protein sequence ID" value="KAK3912570.1"/>
    <property type="molecule type" value="Genomic_DNA"/>
</dbReference>
<sequence>MWIGNISSATYRSSAWWQEIVSVRKQAECKVRLLSAMYIKMYPRRISCPYPLWCIIKLHKGNIKVDAVPLNIFRNEDLMTRWPLSSTSTVRSMQVQLDRAVLGVVK</sequence>
<organism evidence="1 2">
    <name type="scientific">Frankliniella fusca</name>
    <dbReference type="NCBI Taxonomy" id="407009"/>
    <lineage>
        <taxon>Eukaryota</taxon>
        <taxon>Metazoa</taxon>
        <taxon>Ecdysozoa</taxon>
        <taxon>Arthropoda</taxon>
        <taxon>Hexapoda</taxon>
        <taxon>Insecta</taxon>
        <taxon>Pterygota</taxon>
        <taxon>Neoptera</taxon>
        <taxon>Paraneoptera</taxon>
        <taxon>Thysanoptera</taxon>
        <taxon>Terebrantia</taxon>
        <taxon>Thripoidea</taxon>
        <taxon>Thripidae</taxon>
        <taxon>Frankliniella</taxon>
    </lineage>
</organism>
<keyword evidence="1" id="KW-0067">ATP-binding</keyword>
<keyword evidence="1" id="KW-0547">Nucleotide-binding</keyword>
<keyword evidence="2" id="KW-1185">Reference proteome</keyword>
<gene>
    <name evidence="1" type="ORF">KUF71_022158</name>
</gene>
<accession>A0AAE1H2T7</accession>
<evidence type="ECO:0000313" key="2">
    <source>
        <dbReference type="Proteomes" id="UP001219518"/>
    </source>
</evidence>
<protein>
    <submittedName>
        <fullName evidence="1">Energy-coupling factor transporter ATP-binding protein EcfA2</fullName>
    </submittedName>
</protein>
<evidence type="ECO:0000313" key="1">
    <source>
        <dbReference type="EMBL" id="KAK3912570.1"/>
    </source>
</evidence>
<reference evidence="1" key="2">
    <citation type="journal article" date="2023" name="BMC Genomics">
        <title>Pest status, molecular evolution, and epigenetic factors derived from the genome assembly of Frankliniella fusca, a thysanopteran phytovirus vector.</title>
        <authorList>
            <person name="Catto M.A."/>
            <person name="Labadie P.E."/>
            <person name="Jacobson A.L."/>
            <person name="Kennedy G.G."/>
            <person name="Srinivasan R."/>
            <person name="Hunt B.G."/>
        </authorList>
    </citation>
    <scope>NUCLEOTIDE SEQUENCE</scope>
    <source>
        <strain evidence="1">PL_HMW_Pooled</strain>
    </source>
</reference>
<dbReference type="Proteomes" id="UP001219518">
    <property type="component" value="Unassembled WGS sequence"/>
</dbReference>
<dbReference type="GO" id="GO:0005524">
    <property type="term" value="F:ATP binding"/>
    <property type="evidence" value="ECO:0007669"/>
    <property type="project" value="UniProtKB-KW"/>
</dbReference>